<dbReference type="AlphaFoldDB" id="A0AAD9QP36"/>
<proteinExistence type="predicted"/>
<evidence type="ECO:0000313" key="2">
    <source>
        <dbReference type="Proteomes" id="UP001249851"/>
    </source>
</evidence>
<evidence type="ECO:0000313" key="1">
    <source>
        <dbReference type="EMBL" id="KAK2564720.1"/>
    </source>
</evidence>
<dbReference type="Proteomes" id="UP001249851">
    <property type="component" value="Unassembled WGS sequence"/>
</dbReference>
<gene>
    <name evidence="1" type="ORF">P5673_011400</name>
</gene>
<protein>
    <submittedName>
        <fullName evidence="1">Uncharacterized protein</fullName>
    </submittedName>
</protein>
<reference evidence="1" key="1">
    <citation type="journal article" date="2023" name="G3 (Bethesda)">
        <title>Whole genome assembly and annotation of the endangered Caribbean coral Acropora cervicornis.</title>
        <authorList>
            <person name="Selwyn J.D."/>
            <person name="Vollmer S.V."/>
        </authorList>
    </citation>
    <scope>NUCLEOTIDE SEQUENCE</scope>
    <source>
        <strain evidence="1">K2</strain>
    </source>
</reference>
<name>A0AAD9QP36_ACRCE</name>
<dbReference type="EMBL" id="JARQWQ010000021">
    <property type="protein sequence ID" value="KAK2564720.1"/>
    <property type="molecule type" value="Genomic_DNA"/>
</dbReference>
<comment type="caution">
    <text evidence="1">The sequence shown here is derived from an EMBL/GenBank/DDBJ whole genome shotgun (WGS) entry which is preliminary data.</text>
</comment>
<accession>A0AAD9QP36</accession>
<keyword evidence="2" id="KW-1185">Reference proteome</keyword>
<sequence length="127" mass="14123">MSFFPDVFNISDPCRSFAREDTIHSCVCSLTDDELLQSPFDNITVIDPPPQAGRHSRFNPATRTSTTQTVNLVTQSIGTSTCSFDSRTDEVSRFESLLRATCTNSDTSLLPFLIHTFEEVTQGNPIQ</sequence>
<organism evidence="1 2">
    <name type="scientific">Acropora cervicornis</name>
    <name type="common">Staghorn coral</name>
    <dbReference type="NCBI Taxonomy" id="6130"/>
    <lineage>
        <taxon>Eukaryota</taxon>
        <taxon>Metazoa</taxon>
        <taxon>Cnidaria</taxon>
        <taxon>Anthozoa</taxon>
        <taxon>Hexacorallia</taxon>
        <taxon>Scleractinia</taxon>
        <taxon>Astrocoeniina</taxon>
        <taxon>Acroporidae</taxon>
        <taxon>Acropora</taxon>
    </lineage>
</organism>
<reference evidence="1" key="2">
    <citation type="journal article" date="2023" name="Science">
        <title>Genomic signatures of disease resistance in endangered staghorn corals.</title>
        <authorList>
            <person name="Vollmer S.V."/>
            <person name="Selwyn J.D."/>
            <person name="Despard B.A."/>
            <person name="Roesel C.L."/>
        </authorList>
    </citation>
    <scope>NUCLEOTIDE SEQUENCE</scope>
    <source>
        <strain evidence="1">K2</strain>
    </source>
</reference>